<dbReference type="InParanoid" id="A0A3Q7JAK4"/>
<organism evidence="2">
    <name type="scientific">Solanum lycopersicum</name>
    <name type="common">Tomato</name>
    <name type="synonym">Lycopersicon esculentum</name>
    <dbReference type="NCBI Taxonomy" id="4081"/>
    <lineage>
        <taxon>Eukaryota</taxon>
        <taxon>Viridiplantae</taxon>
        <taxon>Streptophyta</taxon>
        <taxon>Embryophyta</taxon>
        <taxon>Tracheophyta</taxon>
        <taxon>Spermatophyta</taxon>
        <taxon>Magnoliopsida</taxon>
        <taxon>eudicotyledons</taxon>
        <taxon>Gunneridae</taxon>
        <taxon>Pentapetalae</taxon>
        <taxon>asterids</taxon>
        <taxon>lamiids</taxon>
        <taxon>Solanales</taxon>
        <taxon>Solanaceae</taxon>
        <taxon>Solanoideae</taxon>
        <taxon>Solaneae</taxon>
        <taxon>Solanum</taxon>
        <taxon>Solanum subgen. Lycopersicon</taxon>
    </lineage>
</organism>
<protein>
    <submittedName>
        <fullName evidence="2">Uncharacterized protein</fullName>
    </submittedName>
</protein>
<reference evidence="2" key="2">
    <citation type="submission" date="2019-01" db="UniProtKB">
        <authorList>
            <consortium name="EnsemblPlants"/>
        </authorList>
    </citation>
    <scope>IDENTIFICATION</scope>
    <source>
        <strain evidence="2">cv. Heinz 1706</strain>
    </source>
</reference>
<evidence type="ECO:0000313" key="3">
    <source>
        <dbReference type="Proteomes" id="UP000004994"/>
    </source>
</evidence>
<accession>A0A3Q7JAK4</accession>
<dbReference type="Gramene" id="Solyc12g049610.1.1">
    <property type="protein sequence ID" value="Solyc12g049610.1.1.1"/>
    <property type="gene ID" value="Solyc12g049610.1"/>
</dbReference>
<keyword evidence="1" id="KW-0472">Membrane</keyword>
<dbReference type="AlphaFoldDB" id="A0A3Q7JAK4"/>
<reference evidence="2" key="1">
    <citation type="journal article" date="2012" name="Nature">
        <title>The tomato genome sequence provides insights into fleshy fruit evolution.</title>
        <authorList>
            <consortium name="Tomato Genome Consortium"/>
        </authorList>
    </citation>
    <scope>NUCLEOTIDE SEQUENCE [LARGE SCALE GENOMIC DNA]</scope>
    <source>
        <strain evidence="2">cv. Heinz 1706</strain>
    </source>
</reference>
<keyword evidence="3" id="KW-1185">Reference proteome</keyword>
<dbReference type="PaxDb" id="4081-Solyc12g049610.1.1"/>
<keyword evidence="1" id="KW-0812">Transmembrane</keyword>
<evidence type="ECO:0000313" key="2">
    <source>
        <dbReference type="EnsemblPlants" id="Solyc12g049610.1.1.1"/>
    </source>
</evidence>
<proteinExistence type="predicted"/>
<keyword evidence="1" id="KW-1133">Transmembrane helix</keyword>
<feature type="transmembrane region" description="Helical" evidence="1">
    <location>
        <begin position="21"/>
        <end position="40"/>
    </location>
</feature>
<dbReference type="Proteomes" id="UP000004994">
    <property type="component" value="Chromosome 12"/>
</dbReference>
<name>A0A3Q7JAK4_SOLLC</name>
<sequence>MVNASTMRNMVRKLMTSQDRVVNYVLDLCVYLLYVCIFYAKVGELGRKLQVCSLYEQFSFLR</sequence>
<evidence type="ECO:0000256" key="1">
    <source>
        <dbReference type="SAM" id="Phobius"/>
    </source>
</evidence>
<dbReference type="EnsemblPlants" id="Solyc12g049610.1.1">
    <property type="protein sequence ID" value="Solyc12g049610.1.1.1"/>
    <property type="gene ID" value="Solyc12g049610.1"/>
</dbReference>